<accession>A0A2T0UYD0</accession>
<dbReference type="InterPro" id="IPR050109">
    <property type="entry name" value="HTH-type_TetR-like_transc_reg"/>
</dbReference>
<dbReference type="InterPro" id="IPR009057">
    <property type="entry name" value="Homeodomain-like_sf"/>
</dbReference>
<proteinExistence type="predicted"/>
<evidence type="ECO:0000256" key="2">
    <source>
        <dbReference type="PROSITE-ProRule" id="PRU00335"/>
    </source>
</evidence>
<dbReference type="RefSeq" id="WP_106296434.1">
    <property type="nucleotide sequence ID" value="NZ_PVTI01000003.1"/>
</dbReference>
<protein>
    <submittedName>
        <fullName evidence="5">TetR family transcriptional regulator</fullName>
    </submittedName>
</protein>
<evidence type="ECO:0000259" key="4">
    <source>
        <dbReference type="PROSITE" id="PS50977"/>
    </source>
</evidence>
<dbReference type="InterPro" id="IPR036271">
    <property type="entry name" value="Tet_transcr_reg_TetR-rel_C_sf"/>
</dbReference>
<dbReference type="PANTHER" id="PTHR30055">
    <property type="entry name" value="HTH-TYPE TRANSCRIPTIONAL REGULATOR RUTR"/>
    <property type="match status" value="1"/>
</dbReference>
<dbReference type="GO" id="GO:0003700">
    <property type="term" value="F:DNA-binding transcription factor activity"/>
    <property type="evidence" value="ECO:0007669"/>
    <property type="project" value="TreeGrafter"/>
</dbReference>
<dbReference type="GO" id="GO:0000976">
    <property type="term" value="F:transcription cis-regulatory region binding"/>
    <property type="evidence" value="ECO:0007669"/>
    <property type="project" value="TreeGrafter"/>
</dbReference>
<feature type="compositionally biased region" description="Basic and acidic residues" evidence="3">
    <location>
        <begin position="23"/>
        <end position="36"/>
    </location>
</feature>
<dbReference type="AlphaFoldDB" id="A0A2T0UYD0"/>
<feature type="compositionally biased region" description="Low complexity" evidence="3">
    <location>
        <begin position="1"/>
        <end position="18"/>
    </location>
</feature>
<dbReference type="EMBL" id="PVTI01000003">
    <property type="protein sequence ID" value="PRY62857.1"/>
    <property type="molecule type" value="Genomic_DNA"/>
</dbReference>
<sequence length="263" mass="28915">MSPRRPSSSQPSSSRSSSNPKHGGSDGRSRRWADHKAERRQHILDAALVTLDELGPGVEIHVQDIADKAGMHRTVVYRHFTDRAELDQAVQEEICLRLAAAIEPAVRLEGTPLDIVRRIVTAYVSWTIAHPALMDYLERDAPGASDTPLERTLEDLARSVAALMGAFLDVLGHELDADDTAALDPWIFGLIGGVREGVRRWLQREVLAPGAEHFTEMVSQSVWFQIRGFADQRGIVFSSIPVEELVAQFAAIQNAPTTDGPLA</sequence>
<keyword evidence="1 2" id="KW-0238">DNA-binding</keyword>
<dbReference type="OrthoDB" id="4542604at2"/>
<dbReference type="SUPFAM" id="SSF48498">
    <property type="entry name" value="Tetracyclin repressor-like, C-terminal domain"/>
    <property type="match status" value="1"/>
</dbReference>
<dbReference type="Gene3D" id="1.10.357.10">
    <property type="entry name" value="Tetracycline Repressor, domain 2"/>
    <property type="match status" value="1"/>
</dbReference>
<dbReference type="Proteomes" id="UP000237822">
    <property type="component" value="Unassembled WGS sequence"/>
</dbReference>
<feature type="domain" description="HTH tetR-type" evidence="4">
    <location>
        <begin position="37"/>
        <end position="98"/>
    </location>
</feature>
<gene>
    <name evidence="5" type="ORF">BCF74_10364</name>
</gene>
<comment type="caution">
    <text evidence="5">The sequence shown here is derived from an EMBL/GenBank/DDBJ whole genome shotgun (WGS) entry which is preliminary data.</text>
</comment>
<evidence type="ECO:0000313" key="5">
    <source>
        <dbReference type="EMBL" id="PRY62857.1"/>
    </source>
</evidence>
<evidence type="ECO:0000256" key="1">
    <source>
        <dbReference type="ARBA" id="ARBA00023125"/>
    </source>
</evidence>
<organism evidence="5 6">
    <name type="scientific">Knoellia remsis</name>
    <dbReference type="NCBI Taxonomy" id="407159"/>
    <lineage>
        <taxon>Bacteria</taxon>
        <taxon>Bacillati</taxon>
        <taxon>Actinomycetota</taxon>
        <taxon>Actinomycetes</taxon>
        <taxon>Micrococcales</taxon>
        <taxon>Intrasporangiaceae</taxon>
        <taxon>Knoellia</taxon>
    </lineage>
</organism>
<keyword evidence="6" id="KW-1185">Reference proteome</keyword>
<feature type="DNA-binding region" description="H-T-H motif" evidence="2">
    <location>
        <begin position="61"/>
        <end position="80"/>
    </location>
</feature>
<evidence type="ECO:0000256" key="3">
    <source>
        <dbReference type="SAM" id="MobiDB-lite"/>
    </source>
</evidence>
<reference evidence="5 6" key="1">
    <citation type="submission" date="2018-03" db="EMBL/GenBank/DDBJ databases">
        <title>Genomic Encyclopedia of Archaeal and Bacterial Type Strains, Phase II (KMG-II): from individual species to whole genera.</title>
        <authorList>
            <person name="Goeker M."/>
        </authorList>
    </citation>
    <scope>NUCLEOTIDE SEQUENCE [LARGE SCALE GENOMIC DNA]</scope>
    <source>
        <strain evidence="5 6">ATCC BAA-1496</strain>
    </source>
</reference>
<dbReference type="SUPFAM" id="SSF46689">
    <property type="entry name" value="Homeodomain-like"/>
    <property type="match status" value="1"/>
</dbReference>
<name>A0A2T0UYD0_9MICO</name>
<dbReference type="PROSITE" id="PS50977">
    <property type="entry name" value="HTH_TETR_2"/>
    <property type="match status" value="1"/>
</dbReference>
<dbReference type="PANTHER" id="PTHR30055:SF160">
    <property type="entry name" value="TRANSCRIPTIONAL REGULATORY PROTEIN (PROBABLY ASNC-FAMILY)-RELATED"/>
    <property type="match status" value="1"/>
</dbReference>
<evidence type="ECO:0000313" key="6">
    <source>
        <dbReference type="Proteomes" id="UP000237822"/>
    </source>
</evidence>
<feature type="region of interest" description="Disordered" evidence="3">
    <location>
        <begin position="1"/>
        <end position="36"/>
    </location>
</feature>
<dbReference type="InterPro" id="IPR001647">
    <property type="entry name" value="HTH_TetR"/>
</dbReference>